<reference evidence="4" key="1">
    <citation type="journal article" date="2013" name="Nature">
        <title>Pan genome of the phytoplankton Emiliania underpins its global distribution.</title>
        <authorList>
            <person name="Read B.A."/>
            <person name="Kegel J."/>
            <person name="Klute M.J."/>
            <person name="Kuo A."/>
            <person name="Lefebvre S.C."/>
            <person name="Maumus F."/>
            <person name="Mayer C."/>
            <person name="Miller J."/>
            <person name="Monier A."/>
            <person name="Salamov A."/>
            <person name="Young J."/>
            <person name="Aguilar M."/>
            <person name="Claverie J.M."/>
            <person name="Frickenhaus S."/>
            <person name="Gonzalez K."/>
            <person name="Herman E.K."/>
            <person name="Lin Y.C."/>
            <person name="Napier J."/>
            <person name="Ogata H."/>
            <person name="Sarno A.F."/>
            <person name="Shmutz J."/>
            <person name="Schroeder D."/>
            <person name="de Vargas C."/>
            <person name="Verret F."/>
            <person name="von Dassow P."/>
            <person name="Valentin K."/>
            <person name="Van de Peer Y."/>
            <person name="Wheeler G."/>
            <person name="Dacks J.B."/>
            <person name="Delwiche C.F."/>
            <person name="Dyhrman S.T."/>
            <person name="Glockner G."/>
            <person name="John U."/>
            <person name="Richards T."/>
            <person name="Worden A.Z."/>
            <person name="Zhang X."/>
            <person name="Grigoriev I.V."/>
            <person name="Allen A.E."/>
            <person name="Bidle K."/>
            <person name="Borodovsky M."/>
            <person name="Bowler C."/>
            <person name="Brownlee C."/>
            <person name="Cock J.M."/>
            <person name="Elias M."/>
            <person name="Gladyshev V.N."/>
            <person name="Groth M."/>
            <person name="Guda C."/>
            <person name="Hadaegh A."/>
            <person name="Iglesias-Rodriguez M.D."/>
            <person name="Jenkins J."/>
            <person name="Jones B.M."/>
            <person name="Lawson T."/>
            <person name="Leese F."/>
            <person name="Lindquist E."/>
            <person name="Lobanov A."/>
            <person name="Lomsadze A."/>
            <person name="Malik S.B."/>
            <person name="Marsh M.E."/>
            <person name="Mackinder L."/>
            <person name="Mock T."/>
            <person name="Mueller-Roeber B."/>
            <person name="Pagarete A."/>
            <person name="Parker M."/>
            <person name="Probert I."/>
            <person name="Quesneville H."/>
            <person name="Raines C."/>
            <person name="Rensing S.A."/>
            <person name="Riano-Pachon D.M."/>
            <person name="Richier S."/>
            <person name="Rokitta S."/>
            <person name="Shiraiwa Y."/>
            <person name="Soanes D.M."/>
            <person name="van der Giezen M."/>
            <person name="Wahlund T.M."/>
            <person name="Williams B."/>
            <person name="Wilson W."/>
            <person name="Wolfe G."/>
            <person name="Wurch L.L."/>
        </authorList>
    </citation>
    <scope>NUCLEOTIDE SEQUENCE</scope>
</reference>
<evidence type="ECO:0000256" key="2">
    <source>
        <dbReference type="SAM" id="Phobius"/>
    </source>
</evidence>
<dbReference type="EnsemblProtists" id="EOD25090">
    <property type="protein sequence ID" value="EOD25090"/>
    <property type="gene ID" value="EMIHUDRAFT_450436"/>
</dbReference>
<feature type="transmembrane region" description="Helical" evidence="2">
    <location>
        <begin position="429"/>
        <end position="453"/>
    </location>
</feature>
<feature type="region of interest" description="Disordered" evidence="1">
    <location>
        <begin position="676"/>
        <end position="700"/>
    </location>
</feature>
<organism evidence="3 4">
    <name type="scientific">Emiliania huxleyi (strain CCMP1516)</name>
    <dbReference type="NCBI Taxonomy" id="280463"/>
    <lineage>
        <taxon>Eukaryota</taxon>
        <taxon>Haptista</taxon>
        <taxon>Haptophyta</taxon>
        <taxon>Prymnesiophyceae</taxon>
        <taxon>Isochrysidales</taxon>
        <taxon>Noelaerhabdaceae</taxon>
        <taxon>Emiliania</taxon>
    </lineage>
</organism>
<evidence type="ECO:0008006" key="5">
    <source>
        <dbReference type="Google" id="ProtNLM"/>
    </source>
</evidence>
<feature type="transmembrane region" description="Helical" evidence="2">
    <location>
        <begin position="360"/>
        <end position="377"/>
    </location>
</feature>
<evidence type="ECO:0000313" key="4">
    <source>
        <dbReference type="Proteomes" id="UP000013827"/>
    </source>
</evidence>
<dbReference type="SUPFAM" id="SSF56436">
    <property type="entry name" value="C-type lectin-like"/>
    <property type="match status" value="1"/>
</dbReference>
<dbReference type="KEGG" id="ehx:EMIHUDRAFT_450436"/>
<dbReference type="RefSeq" id="XP_005777519.1">
    <property type="nucleotide sequence ID" value="XM_005777462.1"/>
</dbReference>
<keyword evidence="4" id="KW-1185">Reference proteome</keyword>
<proteinExistence type="predicted"/>
<feature type="transmembrane region" description="Helical" evidence="2">
    <location>
        <begin position="389"/>
        <end position="408"/>
    </location>
</feature>
<dbReference type="AlphaFoldDB" id="A0A0D3JNK5"/>
<reference evidence="3" key="2">
    <citation type="submission" date="2024-10" db="UniProtKB">
        <authorList>
            <consortium name="EnsemblProtists"/>
        </authorList>
    </citation>
    <scope>IDENTIFICATION</scope>
</reference>
<evidence type="ECO:0000313" key="3">
    <source>
        <dbReference type="EnsemblProtists" id="EOD25090"/>
    </source>
</evidence>
<dbReference type="Gene3D" id="3.10.100.10">
    <property type="entry name" value="Mannose-Binding Protein A, subunit A"/>
    <property type="match status" value="1"/>
</dbReference>
<dbReference type="InterPro" id="IPR016186">
    <property type="entry name" value="C-type_lectin-like/link_sf"/>
</dbReference>
<feature type="compositionally biased region" description="Low complexity" evidence="1">
    <location>
        <begin position="676"/>
        <end position="686"/>
    </location>
</feature>
<evidence type="ECO:0000256" key="1">
    <source>
        <dbReference type="SAM" id="MobiDB-lite"/>
    </source>
</evidence>
<feature type="region of interest" description="Disordered" evidence="1">
    <location>
        <begin position="589"/>
        <end position="613"/>
    </location>
</feature>
<sequence length="748" mass="79425">MQAFVLQEFLSQPRCVQRCAEMNASISCAWSATVFEELAVDGAGPAHSAACGSSYRRCSAWLGLYRWPVIWPDATALDGGGTASRRWYCASVDGFTPVPQHWRAGEPDGTDRNDGHVGHCAAVGADGLLTDASCASRHQCACERRGGGQAASYSERMATIMHRGVGFLAAEEDSAPAPHLGSLGLRARLSTAYAAEVEMRARVCYIMLGVGWFLFVAGWGPLPLVRLEPAGVMLGGVFGRNMVLEGSAAALGPLLLALSLRPTDAANVRAASWLMMLFTLSLATIFMQVAAGSYWAYANGSPAPPFLVRSAPRRSPLVAALGGVSLLQALAQLLAAAALFSSPLRVPRRALTRLWHTLRCLYATQSVLTLLQLGMALQLDPSFKHSLFFAHRVVWCVNAIAGAVVLTARRRRRIQASIARALLPEDRRGLAAVGALMGGKTSAAAFAAAAASFRSLSFRQIRPGDLASSADSGLHALTRPAKLGEVDAFVSHSWLDDGEAKFEALAAWAESFESEHGRPACACINQEHIEASLAGLPAYLSGCRFLLVLAGPSYLRRLWCVVEVFVFSLMTRGSAERIVVLPFGDHSRHTPATRPRRTRALTGAGSRDGGVGGADAIPSVRTLAGFSLSAASCAIKNDEHRLLGVIEAAFGDHASFESPFRALLCSRVFGPSAQCRASRADGSGSSRSERRAGAATDGSVDGRGRVARVCRLLRRVLSPAPAERRRGEGGGVEAMMCRQASGSRNSLV</sequence>
<dbReference type="InterPro" id="IPR016187">
    <property type="entry name" value="CTDL_fold"/>
</dbReference>
<feature type="transmembrane region" description="Helical" evidence="2">
    <location>
        <begin position="242"/>
        <end position="260"/>
    </location>
</feature>
<dbReference type="GeneID" id="17270636"/>
<protein>
    <recommendedName>
        <fullName evidence="5">TIR domain-containing protein</fullName>
    </recommendedName>
</protein>
<accession>A0A0D3JNK5</accession>
<feature type="transmembrane region" description="Helical" evidence="2">
    <location>
        <begin position="317"/>
        <end position="340"/>
    </location>
</feature>
<feature type="region of interest" description="Disordered" evidence="1">
    <location>
        <begin position="721"/>
        <end position="748"/>
    </location>
</feature>
<name>A0A0D3JNK5_EMIH1</name>
<feature type="compositionally biased region" description="Basic residues" evidence="1">
    <location>
        <begin position="589"/>
        <end position="599"/>
    </location>
</feature>
<feature type="transmembrane region" description="Helical" evidence="2">
    <location>
        <begin position="272"/>
        <end position="297"/>
    </location>
</feature>
<dbReference type="HOGENOM" id="CLU_380558_0_0_1"/>
<feature type="transmembrane region" description="Helical" evidence="2">
    <location>
        <begin position="203"/>
        <end position="222"/>
    </location>
</feature>
<dbReference type="PaxDb" id="2903-EOD25090"/>
<keyword evidence="2" id="KW-0472">Membrane</keyword>
<keyword evidence="2" id="KW-0812">Transmembrane</keyword>
<dbReference type="CDD" id="cd00037">
    <property type="entry name" value="CLECT"/>
    <property type="match status" value="1"/>
</dbReference>
<dbReference type="Proteomes" id="UP000013827">
    <property type="component" value="Unassembled WGS sequence"/>
</dbReference>
<keyword evidence="2" id="KW-1133">Transmembrane helix</keyword>